<evidence type="ECO:0000313" key="3">
    <source>
        <dbReference type="Proteomes" id="UP000580891"/>
    </source>
</evidence>
<evidence type="ECO:0000313" key="2">
    <source>
        <dbReference type="EMBL" id="MBA2872388.1"/>
    </source>
</evidence>
<name>A0A7V9Z1K6_9BACL</name>
<dbReference type="Proteomes" id="UP000580891">
    <property type="component" value="Unassembled WGS sequence"/>
</dbReference>
<keyword evidence="1" id="KW-1133">Transmembrane helix</keyword>
<keyword evidence="1" id="KW-0812">Transmembrane</keyword>
<keyword evidence="3" id="KW-1185">Reference proteome</keyword>
<gene>
    <name evidence="2" type="ORF">HNQ85_002697</name>
</gene>
<reference evidence="2 3" key="1">
    <citation type="submission" date="2020-07" db="EMBL/GenBank/DDBJ databases">
        <title>Genomic Encyclopedia of Type Strains, Phase IV (KMG-IV): sequencing the most valuable type-strain genomes for metagenomic binning, comparative biology and taxonomic classification.</title>
        <authorList>
            <person name="Goeker M."/>
        </authorList>
    </citation>
    <scope>NUCLEOTIDE SEQUENCE [LARGE SCALE GENOMIC DNA]</scope>
    <source>
        <strain evidence="2 3">DSM 25220</strain>
    </source>
</reference>
<feature type="transmembrane region" description="Helical" evidence="1">
    <location>
        <begin position="33"/>
        <end position="53"/>
    </location>
</feature>
<keyword evidence="1" id="KW-0472">Membrane</keyword>
<accession>A0A7V9Z1K6</accession>
<protein>
    <submittedName>
        <fullName evidence="2">Putative membrane protein</fullName>
    </submittedName>
</protein>
<sequence>MCLLMKMYFFYIGLGIVFLVTMISTLITKSTTLLKSLSVISFISYLVLAFFSIKNTKGVNDTKK</sequence>
<organism evidence="2 3">
    <name type="scientific">[Anoxybacillus] calidus</name>
    <dbReference type="NCBI Taxonomy" id="575178"/>
    <lineage>
        <taxon>Bacteria</taxon>
        <taxon>Bacillati</taxon>
        <taxon>Bacillota</taxon>
        <taxon>Bacilli</taxon>
        <taxon>Bacillales</taxon>
        <taxon>Anoxybacillaceae</taxon>
        <taxon>Paranoxybacillus</taxon>
    </lineage>
</organism>
<evidence type="ECO:0000256" key="1">
    <source>
        <dbReference type="SAM" id="Phobius"/>
    </source>
</evidence>
<dbReference type="AlphaFoldDB" id="A0A7V9Z1K6"/>
<feature type="transmembrane region" description="Helical" evidence="1">
    <location>
        <begin position="7"/>
        <end position="27"/>
    </location>
</feature>
<proteinExistence type="predicted"/>
<dbReference type="EMBL" id="JACDUU010000006">
    <property type="protein sequence ID" value="MBA2872388.1"/>
    <property type="molecule type" value="Genomic_DNA"/>
</dbReference>
<comment type="caution">
    <text evidence="2">The sequence shown here is derived from an EMBL/GenBank/DDBJ whole genome shotgun (WGS) entry which is preliminary data.</text>
</comment>